<dbReference type="InterPro" id="IPR004937">
    <property type="entry name" value="Urea_transporter"/>
</dbReference>
<keyword evidence="3" id="KW-1003">Cell membrane</keyword>
<feature type="transmembrane region" description="Helical" evidence="7">
    <location>
        <begin position="62"/>
        <end position="81"/>
    </location>
</feature>
<feature type="transmembrane region" description="Helical" evidence="7">
    <location>
        <begin position="243"/>
        <end position="264"/>
    </location>
</feature>
<dbReference type="InterPro" id="IPR029020">
    <property type="entry name" value="Ammonium/urea_transptr"/>
</dbReference>
<evidence type="ECO:0000256" key="6">
    <source>
        <dbReference type="ARBA" id="ARBA00023136"/>
    </source>
</evidence>
<keyword evidence="5 7" id="KW-1133">Transmembrane helix</keyword>
<keyword evidence="10" id="KW-1185">Reference proteome</keyword>
<organism evidence="9 10">
    <name type="scientific">Francisella salina</name>
    <dbReference type="NCBI Taxonomy" id="573569"/>
    <lineage>
        <taxon>Bacteria</taxon>
        <taxon>Pseudomonadati</taxon>
        <taxon>Pseudomonadota</taxon>
        <taxon>Gammaproteobacteria</taxon>
        <taxon>Thiotrichales</taxon>
        <taxon>Francisellaceae</taxon>
        <taxon>Francisella</taxon>
    </lineage>
</organism>
<dbReference type="SUPFAM" id="SSF51261">
    <property type="entry name" value="Duplicated hybrid motif"/>
    <property type="match status" value="1"/>
</dbReference>
<comment type="similarity">
    <text evidence="2">Belongs to the urea transporter family.</text>
</comment>
<keyword evidence="4 7" id="KW-0812">Transmembrane</keyword>
<feature type="transmembrane region" description="Helical" evidence="7">
    <location>
        <begin position="220"/>
        <end position="238"/>
    </location>
</feature>
<dbReference type="Proteomes" id="UP000000490">
    <property type="component" value="Chromosome"/>
</dbReference>
<feature type="transmembrane region" description="Helical" evidence="7">
    <location>
        <begin position="112"/>
        <end position="131"/>
    </location>
</feature>
<evidence type="ECO:0000256" key="1">
    <source>
        <dbReference type="ARBA" id="ARBA00004651"/>
    </source>
</evidence>
<evidence type="ECO:0000259" key="8">
    <source>
        <dbReference type="Pfam" id="PF01551"/>
    </source>
</evidence>
<reference evidence="9" key="1">
    <citation type="submission" date="2011-05" db="EMBL/GenBank/DDBJ databases">
        <authorList>
            <person name="Kuske C.R."/>
            <person name="Challacombe J.F."/>
            <person name="Siddaramappa S."/>
            <person name="Petersen J.M."/>
            <person name="Bruce D.C."/>
        </authorList>
    </citation>
    <scope>NUCLEOTIDE SEQUENCE</scope>
    <source>
        <strain evidence="9">TX077308</strain>
    </source>
</reference>
<feature type="domain" description="M23ase beta-sheet core" evidence="8">
    <location>
        <begin position="404"/>
        <end position="466"/>
    </location>
</feature>
<dbReference type="PANTHER" id="PTHR10464">
    <property type="entry name" value="UREA TRANSPORTER"/>
    <property type="match status" value="1"/>
</dbReference>
<accession>A0ABN3ZL71</accession>
<dbReference type="Gene3D" id="1.10.3430.10">
    <property type="entry name" value="Ammonium transporter AmtB like domains"/>
    <property type="match status" value="1"/>
</dbReference>
<feature type="transmembrane region" description="Helical" evidence="7">
    <location>
        <begin position="87"/>
        <end position="105"/>
    </location>
</feature>
<evidence type="ECO:0000256" key="5">
    <source>
        <dbReference type="ARBA" id="ARBA00022989"/>
    </source>
</evidence>
<dbReference type="Pfam" id="PF03253">
    <property type="entry name" value="UT"/>
    <property type="match status" value="1"/>
</dbReference>
<evidence type="ECO:0000256" key="2">
    <source>
        <dbReference type="ARBA" id="ARBA00005914"/>
    </source>
</evidence>
<evidence type="ECO:0000256" key="4">
    <source>
        <dbReference type="ARBA" id="ARBA00022692"/>
    </source>
</evidence>
<dbReference type="Gene3D" id="2.70.70.10">
    <property type="entry name" value="Glucose Permease (Domain IIA)"/>
    <property type="match status" value="1"/>
</dbReference>
<gene>
    <name evidence="9" type="ordered locus">F7308_0964</name>
</gene>
<dbReference type="CDD" id="cd12797">
    <property type="entry name" value="M23_peptidase"/>
    <property type="match status" value="1"/>
</dbReference>
<feature type="transmembrane region" description="Helical" evidence="7">
    <location>
        <begin position="37"/>
        <end position="55"/>
    </location>
</feature>
<keyword evidence="6 7" id="KW-0472">Membrane</keyword>
<evidence type="ECO:0000313" key="9">
    <source>
        <dbReference type="EMBL" id="AEI35891.1"/>
    </source>
</evidence>
<evidence type="ECO:0000256" key="3">
    <source>
        <dbReference type="ARBA" id="ARBA00022475"/>
    </source>
</evidence>
<sequence>MKDSLIGILRSYSSILFLDSRVAAVIVLFVTFINPNIAISGVLAIITVVFFRKLVCVNREYLTSAFIYNPLLSGMAVGFIFPLSLESICLIVISAIITFILTFLFNKLLSVYRLPVLSLPFAIGSIIVYLACTKYHGHLGFFIHDFSKYDINLTLEISGFLKSLGSIFFLANNIAGLVLLLLILLFSRIMFIMALVGYYFGVFIHGTLINSYTLAFHDMYAFNYILVSIAICGIFLIATLRNFLIALIAVAVSVIITDGLNAFFYHSIPVFTLPFSIVVIFFIFILYLIGYKEFNYKIETTPEKSLLYYLNTIFRFGAIYTKISLPFAGKWTVYQSFDDDWTHKGPYKFAYDFVKQKDGKTYINDKACLENYLSFGESILSPVEGYIIACRHDLIDNPIGLVDKVNNWGNYILLKSNAGFFVEISHIMQFSLKVKVGDYVKVNDILAKCGNSGYSPEPHIHIQVQSDAVLGSATREFCFREYLNGQRLHLNSWPSKYQEISSVIIDRGVSARLHFILDDKFRYDVFEKGLFKEEIILTVKMSDMGGFYLEDEHKNQLYFYNDINEFYFYDYIGKDSYLKQLFILAPRIPYINNRVLFDDFLPVGIIKSSLQTKIIGLISSINKSFSKFRVEYKYADNSINSLYGKVSFDLNYKGFKSIEYKNIKLERVL</sequence>
<dbReference type="RefSeq" id="WP_013922729.1">
    <property type="nucleotide sequence ID" value="NC_015696.1"/>
</dbReference>
<evidence type="ECO:0000256" key="7">
    <source>
        <dbReference type="SAM" id="Phobius"/>
    </source>
</evidence>
<evidence type="ECO:0000313" key="10">
    <source>
        <dbReference type="Proteomes" id="UP000000490"/>
    </source>
</evidence>
<dbReference type="Pfam" id="PF01551">
    <property type="entry name" value="Peptidase_M23"/>
    <property type="match status" value="1"/>
</dbReference>
<feature type="transmembrane region" description="Helical" evidence="7">
    <location>
        <begin position="270"/>
        <end position="289"/>
    </location>
</feature>
<name>A0ABN3ZL71_FRAST</name>
<proteinExistence type="inferred from homology"/>
<protein>
    <submittedName>
        <fullName evidence="9">Peptidase, M23/M37 family</fullName>
    </submittedName>
</protein>
<dbReference type="PANTHER" id="PTHR10464:SF4">
    <property type="entry name" value="UREA TRANSPORTER"/>
    <property type="match status" value="1"/>
</dbReference>
<comment type="subcellular location">
    <subcellularLocation>
        <location evidence="1">Cell membrane</location>
        <topology evidence="1">Multi-pass membrane protein</topology>
    </subcellularLocation>
</comment>
<dbReference type="EMBL" id="CP002872">
    <property type="protein sequence ID" value="AEI35891.1"/>
    <property type="molecule type" value="Genomic_DNA"/>
</dbReference>
<dbReference type="InterPro" id="IPR016047">
    <property type="entry name" value="M23ase_b-sheet_dom"/>
</dbReference>
<dbReference type="InterPro" id="IPR011055">
    <property type="entry name" value="Dup_hybrid_motif"/>
</dbReference>